<accession>A0ABR4ZJS6</accession>
<feature type="transmembrane region" description="Helical" evidence="1">
    <location>
        <begin position="176"/>
        <end position="200"/>
    </location>
</feature>
<evidence type="ECO:0000313" key="4">
    <source>
        <dbReference type="Proteomes" id="UP000031364"/>
    </source>
</evidence>
<dbReference type="InterPro" id="IPR046675">
    <property type="entry name" value="DUF6545"/>
</dbReference>
<feature type="transmembrane region" description="Helical" evidence="1">
    <location>
        <begin position="37"/>
        <end position="59"/>
    </location>
</feature>
<evidence type="ECO:0000256" key="1">
    <source>
        <dbReference type="SAM" id="Phobius"/>
    </source>
</evidence>
<sequence>MDFFLPTAVTLPIAVFAWVLLALRLARFRDTLVDRRYNILLAMLAEITTTHEPTLRQLLSDLTGGLLSNGLIYQFGAIGFMFTVAASLLLAAAMFGHTQPAAVVYGLAAISSLVALRLDGLAHGPDPDAMYLRPGWGQLGFWLALAPMTYWMVGYLGGVCAIEMRKRQHDRRERAIHAMVLGTACSVFAVTSLNLVAAVQRGLGRRNWLTDLHLVIDHNAVFVQMVPFFGIAAVPVLAWLIDAAGLDLWSRRRKRLLPLWFDLTAACPEIVHRASTPNGPQRSRYFLHRTVIEIRDSLLLLSRYASPTPASLRAEIAGAARSDPERAALDLAVRMVRACAAKTRGDAPTGTHSLQHNAGNNLAEESAELAAVAAQWSRARALVGDATATKAT</sequence>
<feature type="transmembrane region" description="Helical" evidence="1">
    <location>
        <begin position="71"/>
        <end position="95"/>
    </location>
</feature>
<keyword evidence="1" id="KW-1133">Transmembrane helix</keyword>
<keyword evidence="1" id="KW-0472">Membrane</keyword>
<keyword evidence="1" id="KW-0812">Transmembrane</keyword>
<feature type="transmembrane region" description="Helical" evidence="1">
    <location>
        <begin position="6"/>
        <end position="25"/>
    </location>
</feature>
<protein>
    <recommendedName>
        <fullName evidence="2">DUF6545 domain-containing protein</fullName>
    </recommendedName>
</protein>
<gene>
    <name evidence="3" type="ORF">FG87_06325</name>
</gene>
<reference evidence="3 4" key="1">
    <citation type="journal article" date="2014" name="Int. J. Syst. Evol. Microbiol.">
        <title>Nocardia vulneris sp. nov., isolated from wounds of human patients in North America.</title>
        <authorList>
            <person name="Lasker B.A."/>
            <person name="Bell M."/>
            <person name="Klenk H.P."/>
            <person name="Sproer C."/>
            <person name="Schumann C."/>
            <person name="Schumann P."/>
            <person name="Brown J.M."/>
        </authorList>
    </citation>
    <scope>NUCLEOTIDE SEQUENCE [LARGE SCALE GENOMIC DNA]</scope>
    <source>
        <strain evidence="3 4">W9851</strain>
    </source>
</reference>
<dbReference type="EMBL" id="JNFP01000006">
    <property type="protein sequence ID" value="KIA65652.1"/>
    <property type="molecule type" value="Genomic_DNA"/>
</dbReference>
<dbReference type="Proteomes" id="UP000031364">
    <property type="component" value="Unassembled WGS sequence"/>
</dbReference>
<feature type="transmembrane region" description="Helical" evidence="1">
    <location>
        <begin position="220"/>
        <end position="246"/>
    </location>
</feature>
<name>A0ABR4ZJS6_9NOCA</name>
<dbReference type="Pfam" id="PF20182">
    <property type="entry name" value="DUF6545"/>
    <property type="match status" value="1"/>
</dbReference>
<comment type="caution">
    <text evidence="3">The sequence shown here is derived from an EMBL/GenBank/DDBJ whole genome shotgun (WGS) entry which is preliminary data.</text>
</comment>
<dbReference type="RefSeq" id="WP_043665913.1">
    <property type="nucleotide sequence ID" value="NZ_BDCI01000021.1"/>
</dbReference>
<keyword evidence="4" id="KW-1185">Reference proteome</keyword>
<evidence type="ECO:0000313" key="3">
    <source>
        <dbReference type="EMBL" id="KIA65652.1"/>
    </source>
</evidence>
<proteinExistence type="predicted"/>
<evidence type="ECO:0000259" key="2">
    <source>
        <dbReference type="Pfam" id="PF20182"/>
    </source>
</evidence>
<organism evidence="3 4">
    <name type="scientific">Nocardia vulneris</name>
    <dbReference type="NCBI Taxonomy" id="1141657"/>
    <lineage>
        <taxon>Bacteria</taxon>
        <taxon>Bacillati</taxon>
        <taxon>Actinomycetota</taxon>
        <taxon>Actinomycetes</taxon>
        <taxon>Mycobacteriales</taxon>
        <taxon>Nocardiaceae</taxon>
        <taxon>Nocardia</taxon>
    </lineage>
</organism>
<feature type="domain" description="DUF6545" evidence="2">
    <location>
        <begin position="249"/>
        <end position="377"/>
    </location>
</feature>
<feature type="transmembrane region" description="Helical" evidence="1">
    <location>
        <begin position="102"/>
        <end position="119"/>
    </location>
</feature>
<feature type="transmembrane region" description="Helical" evidence="1">
    <location>
        <begin position="139"/>
        <end position="164"/>
    </location>
</feature>